<organism evidence="2 3">
    <name type="scientific">Acidiphilium rubrum</name>
    <dbReference type="NCBI Taxonomy" id="526"/>
    <lineage>
        <taxon>Bacteria</taxon>
        <taxon>Pseudomonadati</taxon>
        <taxon>Pseudomonadota</taxon>
        <taxon>Alphaproteobacteria</taxon>
        <taxon>Acetobacterales</taxon>
        <taxon>Acidocellaceae</taxon>
        <taxon>Acidiphilium</taxon>
    </lineage>
</organism>
<protein>
    <submittedName>
        <fullName evidence="2">Flp pilus assembly protein TadG</fullName>
    </submittedName>
</protein>
<gene>
    <name evidence="2" type="ORF">SAMN05421828_11536</name>
</gene>
<sequence length="576" mass="60453">MIAAIRQFVRDRRGAIAIIFGVSLVPMAMLVALSIDFSFYVQARAQISLAADAAATHAIRAATETYTAEINQNPPLSAATAIADADAAGETAGAAWFWAQLGTLPTASVTGSNNPNVTVQSNTNLSPTNPAGFTATVAYTGTYPPFFDPLFASTAHWKITGTAGALSTYSYVEILMLLDNSSSMLIGATPQAITTLEQNTVCIPSGWSHTGANGTGAYDNNSPLDVNMITVQNYNAGNSASNLNGSCANGYSGPYAPCGFACHSDPNDQDYYGIARSLGVELRLDVVLSAAENVIASMKANEQAPDQFSVGVYQFNNDIEPLFPNSQASGTNTMQEASTDLSGALGAVDAIDWNKNKSESVEPPLQANAGIGNTDLVQSVHDLLRGTYANGGSFGPAISKAGTGNTAGSPQKDIFIVSDGMEDNSDSHPRVLGEMTGVAAENDTITPSPGVCKQFKKLGFTVYVLYVEYNPIPNTWYEGREPYEVVPKPTPYFTEDFSNVAQTNTSPAPIDFAQATAVTNNRNTPAANAMSPDEAALQACASSPTDFYIANDAAAISTAMNAMLKSALSSTIRLTQ</sequence>
<keyword evidence="1" id="KW-0812">Transmembrane</keyword>
<dbReference type="Proteomes" id="UP000186308">
    <property type="component" value="Unassembled WGS sequence"/>
</dbReference>
<dbReference type="AlphaFoldDB" id="A0A8G2FLJ1"/>
<keyword evidence="3" id="KW-1185">Reference proteome</keyword>
<dbReference type="OrthoDB" id="7624353at2"/>
<name>A0A8G2FLJ1_ACIRU</name>
<dbReference type="InterPro" id="IPR036465">
    <property type="entry name" value="vWFA_dom_sf"/>
</dbReference>
<evidence type="ECO:0000256" key="1">
    <source>
        <dbReference type="SAM" id="Phobius"/>
    </source>
</evidence>
<dbReference type="EMBL" id="FTNE01000015">
    <property type="protein sequence ID" value="SIR09190.1"/>
    <property type="molecule type" value="Genomic_DNA"/>
</dbReference>
<evidence type="ECO:0000313" key="2">
    <source>
        <dbReference type="EMBL" id="SIR09190.1"/>
    </source>
</evidence>
<feature type="transmembrane region" description="Helical" evidence="1">
    <location>
        <begin position="15"/>
        <end position="41"/>
    </location>
</feature>
<dbReference type="RefSeq" id="WP_029311656.1">
    <property type="nucleotide sequence ID" value="NZ_FTNE01000015.1"/>
</dbReference>
<proteinExistence type="predicted"/>
<evidence type="ECO:0000313" key="3">
    <source>
        <dbReference type="Proteomes" id="UP000186308"/>
    </source>
</evidence>
<keyword evidence="1" id="KW-1133">Transmembrane helix</keyword>
<reference evidence="2 3" key="1">
    <citation type="submission" date="2017-01" db="EMBL/GenBank/DDBJ databases">
        <authorList>
            <person name="Varghese N."/>
            <person name="Submissions S."/>
        </authorList>
    </citation>
    <scope>NUCLEOTIDE SEQUENCE [LARGE SCALE GENOMIC DNA]</scope>
    <source>
        <strain evidence="2 3">ATCC 35905</strain>
    </source>
</reference>
<accession>A0A8G2FLJ1</accession>
<dbReference type="Gene3D" id="3.40.50.410">
    <property type="entry name" value="von Willebrand factor, type A domain"/>
    <property type="match status" value="1"/>
</dbReference>
<comment type="caution">
    <text evidence="2">The sequence shown here is derived from an EMBL/GenBank/DDBJ whole genome shotgun (WGS) entry which is preliminary data.</text>
</comment>
<keyword evidence="1" id="KW-0472">Membrane</keyword>